<evidence type="ECO:0000313" key="5">
    <source>
        <dbReference type="Proteomes" id="UP000198916"/>
    </source>
</evidence>
<evidence type="ECO:0000313" key="4">
    <source>
        <dbReference type="EMBL" id="SEK99581.1"/>
    </source>
</evidence>
<dbReference type="GO" id="GO:0003677">
    <property type="term" value="F:DNA binding"/>
    <property type="evidence" value="ECO:0007669"/>
    <property type="project" value="InterPro"/>
</dbReference>
<dbReference type="InterPro" id="IPR011006">
    <property type="entry name" value="CheY-like_superfamily"/>
</dbReference>
<dbReference type="AlphaFoldDB" id="A0A1H7LKY3"/>
<dbReference type="PROSITE" id="PS50930">
    <property type="entry name" value="HTH_LYTTR"/>
    <property type="match status" value="1"/>
</dbReference>
<evidence type="ECO:0000256" key="1">
    <source>
        <dbReference type="PROSITE-ProRule" id="PRU00169"/>
    </source>
</evidence>
<dbReference type="InterPro" id="IPR001789">
    <property type="entry name" value="Sig_transdc_resp-reg_receiver"/>
</dbReference>
<protein>
    <submittedName>
        <fullName evidence="4">Two component transcriptional regulator, LytTR family</fullName>
    </submittedName>
</protein>
<proteinExistence type="predicted"/>
<name>A0A1H7LKY3_9SPHI</name>
<dbReference type="Pfam" id="PF00072">
    <property type="entry name" value="Response_reg"/>
    <property type="match status" value="1"/>
</dbReference>
<feature type="domain" description="Response regulatory" evidence="2">
    <location>
        <begin position="7"/>
        <end position="118"/>
    </location>
</feature>
<dbReference type="PANTHER" id="PTHR37299:SF1">
    <property type="entry name" value="STAGE 0 SPORULATION PROTEIN A HOMOLOG"/>
    <property type="match status" value="1"/>
</dbReference>
<dbReference type="SMART" id="SM00850">
    <property type="entry name" value="LytTR"/>
    <property type="match status" value="1"/>
</dbReference>
<dbReference type="SMART" id="SM00448">
    <property type="entry name" value="REC"/>
    <property type="match status" value="1"/>
</dbReference>
<dbReference type="GO" id="GO:0000156">
    <property type="term" value="F:phosphorelay response regulator activity"/>
    <property type="evidence" value="ECO:0007669"/>
    <property type="project" value="InterPro"/>
</dbReference>
<dbReference type="SUPFAM" id="SSF52172">
    <property type="entry name" value="CheY-like"/>
    <property type="match status" value="1"/>
</dbReference>
<dbReference type="PROSITE" id="PS50110">
    <property type="entry name" value="RESPONSE_REGULATORY"/>
    <property type="match status" value="1"/>
</dbReference>
<dbReference type="EMBL" id="FNZR01000003">
    <property type="protein sequence ID" value="SEK99581.1"/>
    <property type="molecule type" value="Genomic_DNA"/>
</dbReference>
<dbReference type="STRING" id="332977.SAMN05421740_103198"/>
<dbReference type="Gene3D" id="2.40.50.1020">
    <property type="entry name" value="LytTr DNA-binding domain"/>
    <property type="match status" value="1"/>
</dbReference>
<organism evidence="4 5">
    <name type="scientific">Parapedobacter koreensis</name>
    <dbReference type="NCBI Taxonomy" id="332977"/>
    <lineage>
        <taxon>Bacteria</taxon>
        <taxon>Pseudomonadati</taxon>
        <taxon>Bacteroidota</taxon>
        <taxon>Sphingobacteriia</taxon>
        <taxon>Sphingobacteriales</taxon>
        <taxon>Sphingobacteriaceae</taxon>
        <taxon>Parapedobacter</taxon>
    </lineage>
</organism>
<accession>A0A1H7LKY3</accession>
<gene>
    <name evidence="4" type="ORF">SAMN05421740_103198</name>
</gene>
<reference evidence="5" key="1">
    <citation type="submission" date="2016-10" db="EMBL/GenBank/DDBJ databases">
        <authorList>
            <person name="Varghese N."/>
            <person name="Submissions S."/>
        </authorList>
    </citation>
    <scope>NUCLEOTIDE SEQUENCE [LARGE SCALE GENOMIC DNA]</scope>
    <source>
        <strain evidence="5">Jip14</strain>
    </source>
</reference>
<keyword evidence="5" id="KW-1185">Reference proteome</keyword>
<keyword evidence="1" id="KW-0597">Phosphoprotein</keyword>
<dbReference type="Pfam" id="PF04397">
    <property type="entry name" value="LytTR"/>
    <property type="match status" value="1"/>
</dbReference>
<evidence type="ECO:0000259" key="2">
    <source>
        <dbReference type="PROSITE" id="PS50110"/>
    </source>
</evidence>
<sequence length="244" mass="27660">MKNKKITCIAVDDEGYAADIIAGFIQKTPSLEFAGKANSAMEALHLVQQRNVDLVFLDIHMPDLTGIQFIKVVGQRCRVILTTAYPDYALEGYELDVVDYLMKPVAFERFLRAVQKAEALLLPKSTDIVAEEASRVEGTILLKGDRKNSFISVAINDILFIEGLRNYVIVHTMAKQIVTYHRLGDLENELSASGFIRIHKSYLVCFRNISRIEGNSVKVGTRYLPVSQSYRNAFRQYIHTFQQH</sequence>
<dbReference type="PANTHER" id="PTHR37299">
    <property type="entry name" value="TRANSCRIPTIONAL REGULATOR-RELATED"/>
    <property type="match status" value="1"/>
</dbReference>
<dbReference type="InterPro" id="IPR007492">
    <property type="entry name" value="LytTR_DNA-bd_dom"/>
</dbReference>
<dbReference type="Proteomes" id="UP000198916">
    <property type="component" value="Unassembled WGS sequence"/>
</dbReference>
<feature type="domain" description="HTH LytTR-type" evidence="3">
    <location>
        <begin position="142"/>
        <end position="240"/>
    </location>
</feature>
<dbReference type="InterPro" id="IPR046947">
    <property type="entry name" value="LytR-like"/>
</dbReference>
<dbReference type="Gene3D" id="3.40.50.2300">
    <property type="match status" value="1"/>
</dbReference>
<dbReference type="RefSeq" id="WP_245747568.1">
    <property type="nucleotide sequence ID" value="NZ_FNZR01000003.1"/>
</dbReference>
<evidence type="ECO:0000259" key="3">
    <source>
        <dbReference type="PROSITE" id="PS50930"/>
    </source>
</evidence>
<feature type="modified residue" description="4-aspartylphosphate" evidence="1">
    <location>
        <position position="58"/>
    </location>
</feature>